<feature type="transmembrane region" description="Helical" evidence="4">
    <location>
        <begin position="248"/>
        <end position="266"/>
    </location>
</feature>
<dbReference type="InterPro" id="IPR036179">
    <property type="entry name" value="Ig-like_dom_sf"/>
</dbReference>
<evidence type="ECO:0000256" key="1">
    <source>
        <dbReference type="ARBA" id="ARBA00023319"/>
    </source>
</evidence>
<evidence type="ECO:0000259" key="6">
    <source>
        <dbReference type="PROSITE" id="PS50835"/>
    </source>
</evidence>
<gene>
    <name evidence="7" type="ORF">Q7C36_004183</name>
</gene>
<dbReference type="GO" id="GO:0009897">
    <property type="term" value="C:external side of plasma membrane"/>
    <property type="evidence" value="ECO:0007669"/>
    <property type="project" value="TreeGrafter"/>
</dbReference>
<proteinExistence type="predicted"/>
<dbReference type="Pfam" id="PF07679">
    <property type="entry name" value="I-set"/>
    <property type="match status" value="1"/>
</dbReference>
<dbReference type="SMART" id="SM00409">
    <property type="entry name" value="IG"/>
    <property type="match status" value="2"/>
</dbReference>
<feature type="transmembrane region" description="Helical" evidence="4">
    <location>
        <begin position="174"/>
        <end position="198"/>
    </location>
</feature>
<keyword evidence="8" id="KW-1185">Reference proteome</keyword>
<feature type="chain" id="PRO_5041693389" description="Ig-like domain-containing protein" evidence="5">
    <location>
        <begin position="19"/>
        <end position="495"/>
    </location>
</feature>
<feature type="transmembrane region" description="Helical" evidence="4">
    <location>
        <begin position="397"/>
        <end position="420"/>
    </location>
</feature>
<dbReference type="InterPro" id="IPR013783">
    <property type="entry name" value="Ig-like_fold"/>
</dbReference>
<keyword evidence="4" id="KW-0812">Transmembrane</keyword>
<sequence length="495" mass="55299">MQHLCVLLGGLFISCVCGSVSSFSVSQSPSTVILSEGEQLQIICSYNVSNNHGVKVKWFKNNQKLELNRTDKFTETYINKSCTTVVIKNTEINDEGFYICQVTQDIPRLVNVNGKGTKVTFKNNRAEGFLLQCLLYFASFYGMLKLKNLLHVLNLLIGKGLKLTMVVWEEDPNAGNGLVIFAIRCVPFITLLLAVCFLNRDYKQNRRLRSGRRRAEEQNLVMEEEKEETEQELEERDKQVGQREMQRLCTTLCGLLTSCLCSWGSVSSFSVSQSPSTVILSEGEQLQIICSYNVSNNHGVKVKWFKNNQKLELNQTDKFTETCINKSCTTLVIKNTEINDEGFYICQVTQDVPRLVNVNGTETKVTFKNKSEEGTVTSTTLTNSPTTPTRSSGSLEVAVGGSASAAVVILSICVCVCVWWMKTRSKQSERVVIREGPPSEGDEPEHSEDGDSSRTSRGSTQWYMVPVYESYFDLQRSDENQSADSDGSTCAAAQK</sequence>
<reference evidence="7" key="1">
    <citation type="submission" date="2023-08" db="EMBL/GenBank/DDBJ databases">
        <title>Pelteobagrus vachellii genome.</title>
        <authorList>
            <person name="Liu H."/>
        </authorList>
    </citation>
    <scope>NUCLEOTIDE SEQUENCE</scope>
    <source>
        <strain evidence="7">PRFRI_2022a</strain>
        <tissue evidence="7">Muscle</tissue>
    </source>
</reference>
<dbReference type="AlphaFoldDB" id="A0AA88NV24"/>
<dbReference type="Gene3D" id="2.60.40.10">
    <property type="entry name" value="Immunoglobulins"/>
    <property type="match status" value="2"/>
</dbReference>
<feature type="region of interest" description="Disordered" evidence="3">
    <location>
        <begin position="429"/>
        <end position="461"/>
    </location>
</feature>
<feature type="compositionally biased region" description="Low complexity" evidence="3">
    <location>
        <begin position="374"/>
        <end position="395"/>
    </location>
</feature>
<name>A0AA88NV24_TACVA</name>
<dbReference type="SUPFAM" id="SSF48726">
    <property type="entry name" value="Immunoglobulin"/>
    <property type="match status" value="2"/>
</dbReference>
<feature type="region of interest" description="Disordered" evidence="3">
    <location>
        <begin position="475"/>
        <end position="495"/>
    </location>
</feature>
<feature type="signal peptide" evidence="5">
    <location>
        <begin position="1"/>
        <end position="18"/>
    </location>
</feature>
<dbReference type="InterPro" id="IPR003599">
    <property type="entry name" value="Ig_sub"/>
</dbReference>
<organism evidence="7 8">
    <name type="scientific">Tachysurus vachellii</name>
    <name type="common">Darkbarbel catfish</name>
    <name type="synonym">Pelteobagrus vachellii</name>
    <dbReference type="NCBI Taxonomy" id="175792"/>
    <lineage>
        <taxon>Eukaryota</taxon>
        <taxon>Metazoa</taxon>
        <taxon>Chordata</taxon>
        <taxon>Craniata</taxon>
        <taxon>Vertebrata</taxon>
        <taxon>Euteleostomi</taxon>
        <taxon>Actinopterygii</taxon>
        <taxon>Neopterygii</taxon>
        <taxon>Teleostei</taxon>
        <taxon>Ostariophysi</taxon>
        <taxon>Siluriformes</taxon>
        <taxon>Bagridae</taxon>
        <taxon>Tachysurus</taxon>
    </lineage>
</organism>
<keyword evidence="4" id="KW-1133">Transmembrane helix</keyword>
<evidence type="ECO:0000256" key="3">
    <source>
        <dbReference type="SAM" id="MobiDB-lite"/>
    </source>
</evidence>
<protein>
    <recommendedName>
        <fullName evidence="6">Ig-like domain-containing protein</fullName>
    </recommendedName>
</protein>
<dbReference type="InterPro" id="IPR013151">
    <property type="entry name" value="Immunoglobulin_dom"/>
</dbReference>
<keyword evidence="5" id="KW-0732">Signal</keyword>
<evidence type="ECO:0000256" key="5">
    <source>
        <dbReference type="SAM" id="SignalP"/>
    </source>
</evidence>
<dbReference type="GO" id="GO:0050853">
    <property type="term" value="P:B cell receptor signaling pathway"/>
    <property type="evidence" value="ECO:0007669"/>
    <property type="project" value="TreeGrafter"/>
</dbReference>
<feature type="region of interest" description="Disordered" evidence="3">
    <location>
        <begin position="370"/>
        <end position="395"/>
    </location>
</feature>
<dbReference type="GO" id="GO:0030183">
    <property type="term" value="P:B cell differentiation"/>
    <property type="evidence" value="ECO:0007669"/>
    <property type="project" value="TreeGrafter"/>
</dbReference>
<dbReference type="SMART" id="SM00408">
    <property type="entry name" value="IGc2"/>
    <property type="match status" value="2"/>
</dbReference>
<feature type="coiled-coil region" evidence="2">
    <location>
        <begin position="205"/>
        <end position="239"/>
    </location>
</feature>
<comment type="caution">
    <text evidence="7">The sequence shown here is derived from an EMBL/GenBank/DDBJ whole genome shotgun (WGS) entry which is preliminary data.</text>
</comment>
<accession>A0AA88NV24</accession>
<feature type="domain" description="Ig-like" evidence="6">
    <location>
        <begin position="23"/>
        <end position="111"/>
    </location>
</feature>
<keyword evidence="4" id="KW-0472">Membrane</keyword>
<evidence type="ECO:0000256" key="4">
    <source>
        <dbReference type="SAM" id="Phobius"/>
    </source>
</evidence>
<dbReference type="InterPro" id="IPR007110">
    <property type="entry name" value="Ig-like_dom"/>
</dbReference>
<evidence type="ECO:0000313" key="7">
    <source>
        <dbReference type="EMBL" id="KAK2860017.1"/>
    </source>
</evidence>
<dbReference type="Pfam" id="PF00047">
    <property type="entry name" value="ig"/>
    <property type="match status" value="1"/>
</dbReference>
<dbReference type="PROSITE" id="PS50835">
    <property type="entry name" value="IG_LIKE"/>
    <property type="match status" value="2"/>
</dbReference>
<feature type="domain" description="Ig-like" evidence="6">
    <location>
        <begin position="269"/>
        <end position="366"/>
    </location>
</feature>
<dbReference type="EMBL" id="JAVHJS010000004">
    <property type="protein sequence ID" value="KAK2860017.1"/>
    <property type="molecule type" value="Genomic_DNA"/>
</dbReference>
<dbReference type="InterPro" id="IPR013098">
    <property type="entry name" value="Ig_I-set"/>
</dbReference>
<dbReference type="Proteomes" id="UP001187315">
    <property type="component" value="Unassembled WGS sequence"/>
</dbReference>
<dbReference type="PANTHER" id="PTHR14334">
    <property type="entry name" value="B-CELL ANTIGEN RECEPTOR COMPLEX-ASSOCIATED PROTEIN"/>
    <property type="match status" value="1"/>
</dbReference>
<keyword evidence="2" id="KW-0175">Coiled coil</keyword>
<dbReference type="GO" id="GO:0019815">
    <property type="term" value="C:B cell receptor complex"/>
    <property type="evidence" value="ECO:0007669"/>
    <property type="project" value="TreeGrafter"/>
</dbReference>
<evidence type="ECO:0000313" key="8">
    <source>
        <dbReference type="Proteomes" id="UP001187315"/>
    </source>
</evidence>
<evidence type="ECO:0000256" key="2">
    <source>
        <dbReference type="SAM" id="Coils"/>
    </source>
</evidence>
<dbReference type="InterPro" id="IPR003598">
    <property type="entry name" value="Ig_sub2"/>
</dbReference>
<feature type="transmembrane region" description="Helical" evidence="4">
    <location>
        <begin position="128"/>
        <end position="144"/>
    </location>
</feature>
<keyword evidence="1" id="KW-0393">Immunoglobulin domain</keyword>